<dbReference type="InterPro" id="IPR000008">
    <property type="entry name" value="C2_dom"/>
</dbReference>
<dbReference type="EMBL" id="OY731406">
    <property type="protein sequence ID" value="CAJ1975607.1"/>
    <property type="molecule type" value="Genomic_DNA"/>
</dbReference>
<dbReference type="GO" id="GO:0009395">
    <property type="term" value="P:phospholipid catabolic process"/>
    <property type="evidence" value="ECO:0007669"/>
    <property type="project" value="TreeGrafter"/>
</dbReference>
<reference evidence="4" key="1">
    <citation type="submission" date="2023-10" db="EMBL/GenBank/DDBJ databases">
        <authorList>
            <person name="Domelevo Entfellner J.-B."/>
        </authorList>
    </citation>
    <scope>NUCLEOTIDE SEQUENCE</scope>
</reference>
<dbReference type="InterPro" id="IPR035892">
    <property type="entry name" value="C2_domain_sf"/>
</dbReference>
<dbReference type="SUPFAM" id="SSF49562">
    <property type="entry name" value="C2 domain (Calcium/lipid-binding domain, CaLB)"/>
    <property type="match status" value="1"/>
</dbReference>
<name>A0AA86VP45_9FABA</name>
<dbReference type="PANTHER" id="PTHR18896">
    <property type="entry name" value="PHOSPHOLIPASE D"/>
    <property type="match status" value="1"/>
</dbReference>
<gene>
    <name evidence="4" type="ORF">AYBTSS11_LOCUS27733</name>
</gene>
<sequence length="151" mass="17199">MAVTGNDNDNDIIYIHGGDLDLKIIKARQLTNMDIFSEHLRRCVTCDTIKFHFDDVSAHSGSQRTRHNRRIITSGPYVMDPEWKEQFHIPLAHLVVDLEFRVKDDDVFGAQTMGTVKILAWLIATGQLIFDWFPIIGPSGKPAKRDTTLHV</sequence>
<dbReference type="Proteomes" id="UP001189624">
    <property type="component" value="Chromosome 9"/>
</dbReference>
<dbReference type="AlphaFoldDB" id="A0AA86VP45"/>
<dbReference type="GO" id="GO:0004630">
    <property type="term" value="F:phospholipase D activity"/>
    <property type="evidence" value="ECO:0007669"/>
    <property type="project" value="TreeGrafter"/>
</dbReference>
<evidence type="ECO:0000313" key="4">
    <source>
        <dbReference type="EMBL" id="CAJ1975607.1"/>
    </source>
</evidence>
<feature type="domain" description="C2" evidence="3">
    <location>
        <begin position="19"/>
        <end position="133"/>
    </location>
</feature>
<evidence type="ECO:0000256" key="1">
    <source>
        <dbReference type="ARBA" id="ARBA00022737"/>
    </source>
</evidence>
<keyword evidence="1" id="KW-0677">Repeat</keyword>
<protein>
    <recommendedName>
        <fullName evidence="3">C2 domain-containing protein</fullName>
    </recommendedName>
</protein>
<dbReference type="Pfam" id="PF00168">
    <property type="entry name" value="C2"/>
    <property type="match status" value="1"/>
</dbReference>
<keyword evidence="5" id="KW-1185">Reference proteome</keyword>
<proteinExistence type="predicted"/>
<organism evidence="4 5">
    <name type="scientific">Sphenostylis stenocarpa</name>
    <dbReference type="NCBI Taxonomy" id="92480"/>
    <lineage>
        <taxon>Eukaryota</taxon>
        <taxon>Viridiplantae</taxon>
        <taxon>Streptophyta</taxon>
        <taxon>Embryophyta</taxon>
        <taxon>Tracheophyta</taxon>
        <taxon>Spermatophyta</taxon>
        <taxon>Magnoliopsida</taxon>
        <taxon>eudicotyledons</taxon>
        <taxon>Gunneridae</taxon>
        <taxon>Pentapetalae</taxon>
        <taxon>rosids</taxon>
        <taxon>fabids</taxon>
        <taxon>Fabales</taxon>
        <taxon>Fabaceae</taxon>
        <taxon>Papilionoideae</taxon>
        <taxon>50 kb inversion clade</taxon>
        <taxon>NPAAA clade</taxon>
        <taxon>indigoferoid/millettioid clade</taxon>
        <taxon>Phaseoleae</taxon>
        <taxon>Sphenostylis</taxon>
    </lineage>
</organism>
<evidence type="ECO:0000259" key="3">
    <source>
        <dbReference type="Pfam" id="PF00168"/>
    </source>
</evidence>
<keyword evidence="2" id="KW-0443">Lipid metabolism</keyword>
<dbReference type="GO" id="GO:0005886">
    <property type="term" value="C:plasma membrane"/>
    <property type="evidence" value="ECO:0007669"/>
    <property type="project" value="TreeGrafter"/>
</dbReference>
<dbReference type="Gene3D" id="2.60.40.150">
    <property type="entry name" value="C2 domain"/>
    <property type="match status" value="1"/>
</dbReference>
<accession>A0AA86VP45</accession>
<dbReference type="InterPro" id="IPR015679">
    <property type="entry name" value="PLipase_D_fam"/>
</dbReference>
<evidence type="ECO:0000256" key="2">
    <source>
        <dbReference type="ARBA" id="ARBA00023098"/>
    </source>
</evidence>
<dbReference type="PANTHER" id="PTHR18896:SF86">
    <property type="entry name" value="PHOSPHOLIPASE D DELTA"/>
    <property type="match status" value="1"/>
</dbReference>
<dbReference type="Gramene" id="rna-AYBTSS11_LOCUS27733">
    <property type="protein sequence ID" value="CAJ1975607.1"/>
    <property type="gene ID" value="gene-AYBTSS11_LOCUS27733"/>
</dbReference>
<evidence type="ECO:0000313" key="5">
    <source>
        <dbReference type="Proteomes" id="UP001189624"/>
    </source>
</evidence>